<sequence>MRTMLHSAGALALLLLIAALTGCAGAASPPAARTEAAIPGQKLDNPLTQTAAQAVEGTSISDLMAATLGWRENDLTAELGPGTPTEITVSDETVVTARAYEGTLFGCRAESTFSFDGDRKIDLITHALPTTFETLREDLRELFGGDGEQTPASDDEPETVRWQVEKACYTLTNMQSDNVLLQITLK</sequence>
<dbReference type="RefSeq" id="WP_249300298.1">
    <property type="nucleotide sequence ID" value="NZ_JACRSP010000003.1"/>
</dbReference>
<reference evidence="2" key="1">
    <citation type="submission" date="2020-08" db="EMBL/GenBank/DDBJ databases">
        <title>Genome public.</title>
        <authorList>
            <person name="Liu C."/>
            <person name="Sun Q."/>
        </authorList>
    </citation>
    <scope>NUCLEOTIDE SEQUENCE</scope>
    <source>
        <strain evidence="2">BX7</strain>
    </source>
</reference>
<evidence type="ECO:0000313" key="3">
    <source>
        <dbReference type="Proteomes" id="UP000620366"/>
    </source>
</evidence>
<dbReference type="AlphaFoldDB" id="A0A926DEN3"/>
<feature type="signal peptide" evidence="1">
    <location>
        <begin position="1"/>
        <end position="26"/>
    </location>
</feature>
<evidence type="ECO:0000313" key="2">
    <source>
        <dbReference type="EMBL" id="MBC8536452.1"/>
    </source>
</evidence>
<feature type="chain" id="PRO_5036861254" description="Lipoprotein" evidence="1">
    <location>
        <begin position="27"/>
        <end position="186"/>
    </location>
</feature>
<protein>
    <recommendedName>
        <fullName evidence="4">Lipoprotein</fullName>
    </recommendedName>
</protein>
<evidence type="ECO:0000256" key="1">
    <source>
        <dbReference type="SAM" id="SignalP"/>
    </source>
</evidence>
<keyword evidence="1" id="KW-0732">Signal</keyword>
<dbReference type="EMBL" id="JACRSP010000003">
    <property type="protein sequence ID" value="MBC8536452.1"/>
    <property type="molecule type" value="Genomic_DNA"/>
</dbReference>
<dbReference type="Proteomes" id="UP000620366">
    <property type="component" value="Unassembled WGS sequence"/>
</dbReference>
<dbReference type="PROSITE" id="PS51257">
    <property type="entry name" value="PROKAR_LIPOPROTEIN"/>
    <property type="match status" value="1"/>
</dbReference>
<proteinExistence type="predicted"/>
<name>A0A926DEN3_9FIRM</name>
<gene>
    <name evidence="2" type="ORF">H8695_07110</name>
</gene>
<evidence type="ECO:0008006" key="4">
    <source>
        <dbReference type="Google" id="ProtNLM"/>
    </source>
</evidence>
<accession>A0A926DEN3</accession>
<organism evidence="2 3">
    <name type="scientific">Feifania hominis</name>
    <dbReference type="NCBI Taxonomy" id="2763660"/>
    <lineage>
        <taxon>Bacteria</taxon>
        <taxon>Bacillati</taxon>
        <taxon>Bacillota</taxon>
        <taxon>Clostridia</taxon>
        <taxon>Eubacteriales</taxon>
        <taxon>Feifaniaceae</taxon>
        <taxon>Feifania</taxon>
    </lineage>
</organism>
<comment type="caution">
    <text evidence="2">The sequence shown here is derived from an EMBL/GenBank/DDBJ whole genome shotgun (WGS) entry which is preliminary data.</text>
</comment>
<keyword evidence="3" id="KW-1185">Reference proteome</keyword>